<evidence type="ECO:0000256" key="3">
    <source>
        <dbReference type="ARBA" id="ARBA00022676"/>
    </source>
</evidence>
<evidence type="ECO:0000313" key="12">
    <source>
        <dbReference type="EMBL" id="PIK39459.1"/>
    </source>
</evidence>
<dbReference type="Pfam" id="PF01762">
    <property type="entry name" value="Galactosyl_T"/>
    <property type="match status" value="1"/>
</dbReference>
<reference evidence="12 13" key="1">
    <citation type="journal article" date="2017" name="PLoS Biol.">
        <title>The sea cucumber genome provides insights into morphological evolution and visceral regeneration.</title>
        <authorList>
            <person name="Zhang X."/>
            <person name="Sun L."/>
            <person name="Yuan J."/>
            <person name="Sun Y."/>
            <person name="Gao Y."/>
            <person name="Zhang L."/>
            <person name="Li S."/>
            <person name="Dai H."/>
            <person name="Hamel J.F."/>
            <person name="Liu C."/>
            <person name="Yu Y."/>
            <person name="Liu S."/>
            <person name="Lin W."/>
            <person name="Guo K."/>
            <person name="Jin S."/>
            <person name="Xu P."/>
            <person name="Storey K.B."/>
            <person name="Huan P."/>
            <person name="Zhang T."/>
            <person name="Zhou Y."/>
            <person name="Zhang J."/>
            <person name="Lin C."/>
            <person name="Li X."/>
            <person name="Xing L."/>
            <person name="Huo D."/>
            <person name="Sun M."/>
            <person name="Wang L."/>
            <person name="Mercier A."/>
            <person name="Li F."/>
            <person name="Yang H."/>
            <person name="Xiang J."/>
        </authorList>
    </citation>
    <scope>NUCLEOTIDE SEQUENCE [LARGE SCALE GENOMIC DNA]</scope>
    <source>
        <strain evidence="12">Shaxun</strain>
        <tissue evidence="12">Muscle</tissue>
    </source>
</reference>
<organism evidence="12 13">
    <name type="scientific">Stichopus japonicus</name>
    <name type="common">Sea cucumber</name>
    <dbReference type="NCBI Taxonomy" id="307972"/>
    <lineage>
        <taxon>Eukaryota</taxon>
        <taxon>Metazoa</taxon>
        <taxon>Echinodermata</taxon>
        <taxon>Eleutherozoa</taxon>
        <taxon>Echinozoa</taxon>
        <taxon>Holothuroidea</taxon>
        <taxon>Aspidochirotacea</taxon>
        <taxon>Aspidochirotida</taxon>
        <taxon>Stichopodidae</taxon>
        <taxon>Apostichopus</taxon>
    </lineage>
</organism>
<dbReference type="GO" id="GO:0000139">
    <property type="term" value="C:Golgi membrane"/>
    <property type="evidence" value="ECO:0007669"/>
    <property type="project" value="UniProtKB-SubCell"/>
</dbReference>
<dbReference type="InterPro" id="IPR002659">
    <property type="entry name" value="Glyco_trans_31"/>
</dbReference>
<dbReference type="OrthoDB" id="5957813at2759"/>
<dbReference type="EMBL" id="MRZV01001238">
    <property type="protein sequence ID" value="PIK39459.1"/>
    <property type="molecule type" value="Genomic_DNA"/>
</dbReference>
<comment type="similarity">
    <text evidence="2 11">Belongs to the glycosyltransferase 31 family.</text>
</comment>
<evidence type="ECO:0000256" key="5">
    <source>
        <dbReference type="ARBA" id="ARBA00022692"/>
    </source>
</evidence>
<dbReference type="STRING" id="307972.A0A2G8JUS6"/>
<evidence type="ECO:0000256" key="1">
    <source>
        <dbReference type="ARBA" id="ARBA00004323"/>
    </source>
</evidence>
<comment type="caution">
    <text evidence="12">The sequence shown here is derived from an EMBL/GenBank/DDBJ whole genome shotgun (WGS) entry which is preliminary data.</text>
</comment>
<evidence type="ECO:0000256" key="7">
    <source>
        <dbReference type="ARBA" id="ARBA00022989"/>
    </source>
</evidence>
<evidence type="ECO:0000256" key="4">
    <source>
        <dbReference type="ARBA" id="ARBA00022679"/>
    </source>
</evidence>
<keyword evidence="13" id="KW-1185">Reference proteome</keyword>
<keyword evidence="6" id="KW-0735">Signal-anchor</keyword>
<evidence type="ECO:0000256" key="10">
    <source>
        <dbReference type="ARBA" id="ARBA00023180"/>
    </source>
</evidence>
<evidence type="ECO:0000313" key="13">
    <source>
        <dbReference type="Proteomes" id="UP000230750"/>
    </source>
</evidence>
<accession>A0A2G8JUS6</accession>
<protein>
    <recommendedName>
        <fullName evidence="11">Hexosyltransferase</fullName>
        <ecNumber evidence="11">2.4.1.-</ecNumber>
    </recommendedName>
</protein>
<evidence type="ECO:0000256" key="11">
    <source>
        <dbReference type="RuleBase" id="RU363063"/>
    </source>
</evidence>
<evidence type="ECO:0000256" key="8">
    <source>
        <dbReference type="ARBA" id="ARBA00023034"/>
    </source>
</evidence>
<evidence type="ECO:0000256" key="2">
    <source>
        <dbReference type="ARBA" id="ARBA00008661"/>
    </source>
</evidence>
<sequence>MKTKITRTALLLLFVCSCLVISEILYNRTFTSTLSLRDEKSDDGKEIRQAYSHQILQNTSLSQTIPVLRKNGFDCSIDHRNSSNGNLTMEKLSHLQHRQITIEPQEIINPHDFKMLQNEPDICRRQAGGGDSREVFLLILRLSKPSDFKRRQTHRKILNAYTTNEQQEQQIVKQLFLIGKTFNDTTISDIKKEIDNYHDILQEDFVDSYRNLTLKTIMGIKWASIYCPEASWVVKADDDVYINFGHMIAYLEFIGNAKKVIIGNIVNGSLPIRRPKSKWYVSREEYPSDKYPNYVNGPCYVISGCLTPWLYRESFTVPFLSMEDVFIGVLAERLRIPLINNRLFIPRLLYFEFELFYVAIMVHLINPDKLQDDFENYQKLLQKYLTNSTEEYSKQ</sequence>
<dbReference type="GO" id="GO:0016758">
    <property type="term" value="F:hexosyltransferase activity"/>
    <property type="evidence" value="ECO:0007669"/>
    <property type="project" value="InterPro"/>
</dbReference>
<dbReference type="GO" id="GO:0006493">
    <property type="term" value="P:protein O-linked glycosylation"/>
    <property type="evidence" value="ECO:0007669"/>
    <property type="project" value="TreeGrafter"/>
</dbReference>
<gene>
    <name evidence="12" type="ORF">BSL78_23700</name>
</gene>
<dbReference type="PANTHER" id="PTHR11214:SF314">
    <property type="entry name" value="HEXOSYLTRANSFERASE"/>
    <property type="match status" value="1"/>
</dbReference>
<dbReference type="Gene3D" id="3.90.550.50">
    <property type="match status" value="1"/>
</dbReference>
<keyword evidence="7" id="KW-1133">Transmembrane helix</keyword>
<name>A0A2G8JUS6_STIJA</name>
<keyword evidence="8 11" id="KW-0333">Golgi apparatus</keyword>
<keyword evidence="4 12" id="KW-0808">Transferase</keyword>
<dbReference type="Proteomes" id="UP000230750">
    <property type="component" value="Unassembled WGS sequence"/>
</dbReference>
<dbReference type="PANTHER" id="PTHR11214">
    <property type="entry name" value="BETA-1,3-N-ACETYLGLUCOSAMINYLTRANSFERASE"/>
    <property type="match status" value="1"/>
</dbReference>
<keyword evidence="3 11" id="KW-0328">Glycosyltransferase</keyword>
<keyword evidence="9" id="KW-0472">Membrane</keyword>
<evidence type="ECO:0000256" key="6">
    <source>
        <dbReference type="ARBA" id="ARBA00022968"/>
    </source>
</evidence>
<dbReference type="AlphaFoldDB" id="A0A2G8JUS6"/>
<dbReference type="EC" id="2.4.1.-" evidence="11"/>
<dbReference type="PROSITE" id="PS51257">
    <property type="entry name" value="PROKAR_LIPOPROTEIN"/>
    <property type="match status" value="1"/>
</dbReference>
<keyword evidence="5" id="KW-0812">Transmembrane</keyword>
<comment type="subcellular location">
    <subcellularLocation>
        <location evidence="1 11">Golgi apparatus membrane</location>
        <topology evidence="1 11">Single-pass type II membrane protein</topology>
    </subcellularLocation>
</comment>
<dbReference type="FunFam" id="3.90.550.50:FF:000001">
    <property type="entry name" value="Hexosyltransferase"/>
    <property type="match status" value="1"/>
</dbReference>
<proteinExistence type="inferred from homology"/>
<keyword evidence="10" id="KW-0325">Glycoprotein</keyword>
<evidence type="ECO:0000256" key="9">
    <source>
        <dbReference type="ARBA" id="ARBA00023136"/>
    </source>
</evidence>